<dbReference type="AlphaFoldDB" id="A0A9Q1DDF9"/>
<proteinExistence type="predicted"/>
<organism evidence="1 2">
    <name type="scientific">Conger conger</name>
    <name type="common">Conger eel</name>
    <name type="synonym">Muraena conger</name>
    <dbReference type="NCBI Taxonomy" id="82655"/>
    <lineage>
        <taxon>Eukaryota</taxon>
        <taxon>Metazoa</taxon>
        <taxon>Chordata</taxon>
        <taxon>Craniata</taxon>
        <taxon>Vertebrata</taxon>
        <taxon>Euteleostomi</taxon>
        <taxon>Actinopterygii</taxon>
        <taxon>Neopterygii</taxon>
        <taxon>Teleostei</taxon>
        <taxon>Anguilliformes</taxon>
        <taxon>Congridae</taxon>
        <taxon>Conger</taxon>
    </lineage>
</organism>
<comment type="caution">
    <text evidence="1">The sequence shown here is derived from an EMBL/GenBank/DDBJ whole genome shotgun (WGS) entry which is preliminary data.</text>
</comment>
<evidence type="ECO:0000313" key="2">
    <source>
        <dbReference type="Proteomes" id="UP001152803"/>
    </source>
</evidence>
<keyword evidence="2" id="KW-1185">Reference proteome</keyword>
<name>A0A9Q1DDF9_CONCO</name>
<accession>A0A9Q1DDF9</accession>
<dbReference type="EMBL" id="JAFJMO010000009">
    <property type="protein sequence ID" value="KAJ8267411.1"/>
    <property type="molecule type" value="Genomic_DNA"/>
</dbReference>
<dbReference type="Proteomes" id="UP001152803">
    <property type="component" value="Unassembled WGS sequence"/>
</dbReference>
<sequence length="78" mass="8317">MSLADVNQSGVFLWLLVNSLEVGLVPRCRVGPGLKIGAPESNPDRTGRALMQAARTDQSRMQFGALTVELHVAADGPE</sequence>
<protein>
    <submittedName>
        <fullName evidence="1">Uncharacterized protein</fullName>
    </submittedName>
</protein>
<reference evidence="1" key="1">
    <citation type="journal article" date="2023" name="Science">
        <title>Genome structures resolve the early diversification of teleost fishes.</title>
        <authorList>
            <person name="Parey E."/>
            <person name="Louis A."/>
            <person name="Montfort J."/>
            <person name="Bouchez O."/>
            <person name="Roques C."/>
            <person name="Iampietro C."/>
            <person name="Lluch J."/>
            <person name="Castinel A."/>
            <person name="Donnadieu C."/>
            <person name="Desvignes T."/>
            <person name="Floi Bucao C."/>
            <person name="Jouanno E."/>
            <person name="Wen M."/>
            <person name="Mejri S."/>
            <person name="Dirks R."/>
            <person name="Jansen H."/>
            <person name="Henkel C."/>
            <person name="Chen W.J."/>
            <person name="Zahm M."/>
            <person name="Cabau C."/>
            <person name="Klopp C."/>
            <person name="Thompson A.W."/>
            <person name="Robinson-Rechavi M."/>
            <person name="Braasch I."/>
            <person name="Lecointre G."/>
            <person name="Bobe J."/>
            <person name="Postlethwait J.H."/>
            <person name="Berthelot C."/>
            <person name="Roest Crollius H."/>
            <person name="Guiguen Y."/>
        </authorList>
    </citation>
    <scope>NUCLEOTIDE SEQUENCE</scope>
    <source>
        <strain evidence="1">Concon-B</strain>
    </source>
</reference>
<evidence type="ECO:0000313" key="1">
    <source>
        <dbReference type="EMBL" id="KAJ8267411.1"/>
    </source>
</evidence>
<gene>
    <name evidence="1" type="ORF">COCON_G00125830</name>
</gene>